<reference evidence="2" key="1">
    <citation type="journal article" date="2015" name="Nature">
        <title>Complex archaea that bridge the gap between prokaryotes and eukaryotes.</title>
        <authorList>
            <person name="Spang A."/>
            <person name="Saw J.H."/>
            <person name="Jorgensen S.L."/>
            <person name="Zaremba-Niedzwiedzka K."/>
            <person name="Martijn J."/>
            <person name="Lind A.E."/>
            <person name="van Eijk R."/>
            <person name="Schleper C."/>
            <person name="Guy L."/>
            <person name="Ettema T.J."/>
        </authorList>
    </citation>
    <scope>NUCLEOTIDE SEQUENCE</scope>
</reference>
<evidence type="ECO:0000259" key="1">
    <source>
        <dbReference type="PROSITE" id="PS50966"/>
    </source>
</evidence>
<gene>
    <name evidence="2" type="ORF">LCGC14_2479100</name>
</gene>
<feature type="domain" description="SWIM-type" evidence="1">
    <location>
        <begin position="29"/>
        <end position="75"/>
    </location>
</feature>
<organism evidence="2">
    <name type="scientific">marine sediment metagenome</name>
    <dbReference type="NCBI Taxonomy" id="412755"/>
    <lineage>
        <taxon>unclassified sequences</taxon>
        <taxon>metagenomes</taxon>
        <taxon>ecological metagenomes</taxon>
    </lineage>
</organism>
<protein>
    <recommendedName>
        <fullName evidence="1">SWIM-type domain-containing protein</fullName>
    </recommendedName>
</protein>
<name>A0A0F9B8T6_9ZZZZ</name>
<dbReference type="InterPro" id="IPR007527">
    <property type="entry name" value="Znf_SWIM"/>
</dbReference>
<dbReference type="Pfam" id="PF04434">
    <property type="entry name" value="SWIM"/>
    <property type="match status" value="1"/>
</dbReference>
<evidence type="ECO:0000313" key="2">
    <source>
        <dbReference type="EMBL" id="KKL18080.1"/>
    </source>
</evidence>
<dbReference type="PROSITE" id="PS50966">
    <property type="entry name" value="ZF_SWIM"/>
    <property type="match status" value="1"/>
</dbReference>
<dbReference type="EMBL" id="LAZR01039008">
    <property type="protein sequence ID" value="KKL18080.1"/>
    <property type="molecule type" value="Genomic_DNA"/>
</dbReference>
<dbReference type="GO" id="GO:0008270">
    <property type="term" value="F:zinc ion binding"/>
    <property type="evidence" value="ECO:0007669"/>
    <property type="project" value="InterPro"/>
</dbReference>
<comment type="caution">
    <text evidence="2">The sequence shown here is derived from an EMBL/GenBank/DDBJ whole genome shotgun (WGS) entry which is preliminary data.</text>
</comment>
<sequence length="115" mass="12969">MPDLTTEPTWTCKTNLFWTTKVQGIGGKYDVTWQNPQIPELRKFTVRGWHCSCKAFQYGMGRYCKHVKAVIEVNERCGWNEELEPTLMPARAADAEGCPECPKCGGEVESIKVGV</sequence>
<dbReference type="AlphaFoldDB" id="A0A0F9B8T6"/>
<accession>A0A0F9B8T6</accession>
<proteinExistence type="predicted"/>